<evidence type="ECO:0000256" key="1">
    <source>
        <dbReference type="SAM" id="MobiDB-lite"/>
    </source>
</evidence>
<protein>
    <submittedName>
        <fullName evidence="2">Uncharacterized protein</fullName>
    </submittedName>
</protein>
<dbReference type="EMBL" id="KK914593">
    <property type="protein sequence ID" value="KDP31999.1"/>
    <property type="molecule type" value="Genomic_DNA"/>
</dbReference>
<dbReference type="AlphaFoldDB" id="A0A067KJI6"/>
<accession>A0A067KJI6</accession>
<evidence type="ECO:0000313" key="3">
    <source>
        <dbReference type="Proteomes" id="UP000027138"/>
    </source>
</evidence>
<keyword evidence="3" id="KW-1185">Reference proteome</keyword>
<sequence>MISVIFSFRQTTERLVTGIEGFARRIYGFEVKTGRKRSSVKDKIDRVDSPPSGATQGEVGHADCDCVTESGGFHVKFGISADYHHHHNQLRNF</sequence>
<gene>
    <name evidence="2" type="ORF">JCGZ_12460</name>
</gene>
<organism evidence="2 3">
    <name type="scientific">Jatropha curcas</name>
    <name type="common">Barbados nut</name>
    <dbReference type="NCBI Taxonomy" id="180498"/>
    <lineage>
        <taxon>Eukaryota</taxon>
        <taxon>Viridiplantae</taxon>
        <taxon>Streptophyta</taxon>
        <taxon>Embryophyta</taxon>
        <taxon>Tracheophyta</taxon>
        <taxon>Spermatophyta</taxon>
        <taxon>Magnoliopsida</taxon>
        <taxon>eudicotyledons</taxon>
        <taxon>Gunneridae</taxon>
        <taxon>Pentapetalae</taxon>
        <taxon>rosids</taxon>
        <taxon>fabids</taxon>
        <taxon>Malpighiales</taxon>
        <taxon>Euphorbiaceae</taxon>
        <taxon>Crotonoideae</taxon>
        <taxon>Jatropheae</taxon>
        <taxon>Jatropha</taxon>
    </lineage>
</organism>
<name>A0A067KJI6_JATCU</name>
<reference evidence="2 3" key="1">
    <citation type="journal article" date="2014" name="PLoS ONE">
        <title>Global Analysis of Gene Expression Profiles in Physic Nut (Jatropha curcas L.) Seedlings Exposed to Salt Stress.</title>
        <authorList>
            <person name="Zhang L."/>
            <person name="Zhang C."/>
            <person name="Wu P."/>
            <person name="Chen Y."/>
            <person name="Li M."/>
            <person name="Jiang H."/>
            <person name="Wu G."/>
        </authorList>
    </citation>
    <scope>NUCLEOTIDE SEQUENCE [LARGE SCALE GENOMIC DNA]</scope>
    <source>
        <strain evidence="3">cv. GZQX0401</strain>
        <tissue evidence="2">Young leaves</tissue>
    </source>
</reference>
<feature type="compositionally biased region" description="Basic and acidic residues" evidence="1">
    <location>
        <begin position="39"/>
        <end position="48"/>
    </location>
</feature>
<dbReference type="Proteomes" id="UP000027138">
    <property type="component" value="Unassembled WGS sequence"/>
</dbReference>
<evidence type="ECO:0000313" key="2">
    <source>
        <dbReference type="EMBL" id="KDP31999.1"/>
    </source>
</evidence>
<proteinExistence type="predicted"/>
<feature type="region of interest" description="Disordered" evidence="1">
    <location>
        <begin position="34"/>
        <end position="59"/>
    </location>
</feature>